<dbReference type="Pfam" id="PF03567">
    <property type="entry name" value="Sulfotransfer_2"/>
    <property type="match status" value="1"/>
</dbReference>
<dbReference type="GO" id="GO:0008146">
    <property type="term" value="F:sulfotransferase activity"/>
    <property type="evidence" value="ECO:0007669"/>
    <property type="project" value="InterPro"/>
</dbReference>
<dbReference type="InterPro" id="IPR005331">
    <property type="entry name" value="Sulfotransferase"/>
</dbReference>
<reference evidence="1 2" key="1">
    <citation type="submission" date="2016-10" db="EMBL/GenBank/DDBJ databases">
        <authorList>
            <person name="de Groot N.N."/>
        </authorList>
    </citation>
    <scope>NUCLEOTIDE SEQUENCE [LARGE SCALE GENOMIC DNA]</scope>
    <source>
        <strain evidence="1 2">DSM 46701</strain>
    </source>
</reference>
<evidence type="ECO:0000313" key="2">
    <source>
        <dbReference type="Proteomes" id="UP000199695"/>
    </source>
</evidence>
<dbReference type="GO" id="GO:0016020">
    <property type="term" value="C:membrane"/>
    <property type="evidence" value="ECO:0007669"/>
    <property type="project" value="InterPro"/>
</dbReference>
<proteinExistence type="predicted"/>
<organism evidence="1 2">
    <name type="scientific">Lihuaxuella thermophila</name>
    <dbReference type="NCBI Taxonomy" id="1173111"/>
    <lineage>
        <taxon>Bacteria</taxon>
        <taxon>Bacillati</taxon>
        <taxon>Bacillota</taxon>
        <taxon>Bacilli</taxon>
        <taxon>Bacillales</taxon>
        <taxon>Thermoactinomycetaceae</taxon>
        <taxon>Lihuaxuella</taxon>
    </lineage>
</organism>
<protein>
    <submittedName>
        <fullName evidence="1">Sulfotransferase family protein</fullName>
    </submittedName>
</protein>
<sequence length="253" mass="30199">MFDQYPILNIWIPLFDPKFPLVLFCSQKSGCTSLSKWFYFQLDLLKEAESVEGVHWYTIHRFTAQDDYKQRLTNHIKKKDCYKLVRNPYRRAVSAYIQVLTTQTDEYKKIKNFLYNDPNSHQGVSFKQFIHYVQHTLPGGVIDAHCFPQYFPGEEELIKKNYLYLEKFNDEIAAIEKRYGLKKSHPSLFVSPHHNSQRMIMKGNFSEFKFTREMMISGKKLPTYESFYDQEVKDSVRSIYDKDFETYGYDDDL</sequence>
<dbReference type="EMBL" id="FOCQ01000006">
    <property type="protein sequence ID" value="SEN12316.1"/>
    <property type="molecule type" value="Genomic_DNA"/>
</dbReference>
<accession>A0A1H8DYS8</accession>
<dbReference type="RefSeq" id="WP_170839814.1">
    <property type="nucleotide sequence ID" value="NZ_FOCQ01000006.1"/>
</dbReference>
<name>A0A1H8DYS8_9BACL</name>
<gene>
    <name evidence="1" type="ORF">SAMN05444955_10643</name>
</gene>
<keyword evidence="1" id="KW-0808">Transferase</keyword>
<evidence type="ECO:0000313" key="1">
    <source>
        <dbReference type="EMBL" id="SEN12316.1"/>
    </source>
</evidence>
<keyword evidence="2" id="KW-1185">Reference proteome</keyword>
<dbReference type="AlphaFoldDB" id="A0A1H8DYS8"/>
<dbReference type="Proteomes" id="UP000199695">
    <property type="component" value="Unassembled WGS sequence"/>
</dbReference>